<feature type="compositionally biased region" description="Polar residues" evidence="1">
    <location>
        <begin position="401"/>
        <end position="415"/>
    </location>
</feature>
<dbReference type="Proteomes" id="UP001338582">
    <property type="component" value="Chromosome 4"/>
</dbReference>
<evidence type="ECO:0000256" key="1">
    <source>
        <dbReference type="SAM" id="MobiDB-lite"/>
    </source>
</evidence>
<proteinExistence type="predicted"/>
<feature type="region of interest" description="Disordered" evidence="1">
    <location>
        <begin position="178"/>
        <end position="198"/>
    </location>
</feature>
<dbReference type="GeneID" id="88174148"/>
<dbReference type="EMBL" id="CP138897">
    <property type="protein sequence ID" value="WPK25756.1"/>
    <property type="molecule type" value="Genomic_DNA"/>
</dbReference>
<feature type="region of interest" description="Disordered" evidence="1">
    <location>
        <begin position="1"/>
        <end position="58"/>
    </location>
</feature>
<feature type="compositionally biased region" description="Polar residues" evidence="1">
    <location>
        <begin position="1"/>
        <end position="13"/>
    </location>
</feature>
<protein>
    <submittedName>
        <fullName evidence="2">Uncharacterized protein</fullName>
    </submittedName>
</protein>
<organism evidence="2 3">
    <name type="scientific">Australozyma saopauloensis</name>
    <dbReference type="NCBI Taxonomy" id="291208"/>
    <lineage>
        <taxon>Eukaryota</taxon>
        <taxon>Fungi</taxon>
        <taxon>Dikarya</taxon>
        <taxon>Ascomycota</taxon>
        <taxon>Saccharomycotina</taxon>
        <taxon>Pichiomycetes</taxon>
        <taxon>Metschnikowiaceae</taxon>
        <taxon>Australozyma</taxon>
    </lineage>
</organism>
<feature type="compositionally biased region" description="Polar residues" evidence="1">
    <location>
        <begin position="337"/>
        <end position="347"/>
    </location>
</feature>
<gene>
    <name evidence="2" type="ORF">PUMCH_003084</name>
</gene>
<dbReference type="AlphaFoldDB" id="A0AAX4HBL1"/>
<evidence type="ECO:0000313" key="2">
    <source>
        <dbReference type="EMBL" id="WPK25756.1"/>
    </source>
</evidence>
<keyword evidence="3" id="KW-1185">Reference proteome</keyword>
<feature type="compositionally biased region" description="Low complexity" evidence="1">
    <location>
        <begin position="319"/>
        <end position="329"/>
    </location>
</feature>
<accession>A0AAX4HBL1</accession>
<dbReference type="RefSeq" id="XP_062878138.1">
    <property type="nucleotide sequence ID" value="XM_063022068.1"/>
</dbReference>
<dbReference type="KEGG" id="asau:88174148"/>
<feature type="region of interest" description="Disordered" evidence="1">
    <location>
        <begin position="394"/>
        <end position="415"/>
    </location>
</feature>
<feature type="region of interest" description="Disordered" evidence="1">
    <location>
        <begin position="309"/>
        <end position="347"/>
    </location>
</feature>
<evidence type="ECO:0000313" key="3">
    <source>
        <dbReference type="Proteomes" id="UP001338582"/>
    </source>
</evidence>
<reference evidence="2 3" key="1">
    <citation type="submission" date="2023-10" db="EMBL/GenBank/DDBJ databases">
        <title>Draft Genome Sequence of Candida saopaulonensis from a very Premature Infant with Sepsis.</title>
        <authorList>
            <person name="Ning Y."/>
            <person name="Dai R."/>
            <person name="Xiao M."/>
            <person name="Xu Y."/>
            <person name="Yan Q."/>
            <person name="Zhang L."/>
        </authorList>
    </citation>
    <scope>NUCLEOTIDE SEQUENCE [LARGE SCALE GENOMIC DNA]</scope>
    <source>
        <strain evidence="2 3">19XY460</strain>
    </source>
</reference>
<sequence length="415" mass="45818">MASMSHSPASSTDAHSDVESPRLNKLIHPTMGFTPQNPAKAKQHRSSSINSLGSTQSQHQRSLSLVSLELPRNSIVSIDDIFIRPPRNDSSSSLASLGGAGSPKELPRDNLLLATRLLKNKIKSSCVILSDEENSESEHHPVRAGYRRKSSEKILKPTFLSSLKRDFKFKYDHDFKQKQTVNSPTSAPRVVEDSHPSPLSLNVEGPHQSAMPLNILDDEASSSIHRGALPGKKLRSSSMTQLMFLKKKLFLSKDIQLELLTGHQSSTPSPISTVPDTRYPFPSIKLPMPTRDLIHNFFSSQVNEPISHHLPPLAPFQPQPLAQSAPSKPTHAMSRPISPSANIPNNHHQCSELSIKEQNELLSKLNRKWNKAIFNTPTESDLSDPLFNSVATTRKRGRSELASSTDSFSIANTKP</sequence>
<name>A0AAX4HBL1_9ASCO</name>
<feature type="compositionally biased region" description="Polar residues" evidence="1">
    <location>
        <begin position="46"/>
        <end position="58"/>
    </location>
</feature>